<evidence type="ECO:0000256" key="3">
    <source>
        <dbReference type="ARBA" id="ARBA00023004"/>
    </source>
</evidence>
<dbReference type="AlphaFoldDB" id="A0A1G8FTT9"/>
<dbReference type="SUPFAM" id="SSF50022">
    <property type="entry name" value="ISP domain"/>
    <property type="match status" value="1"/>
</dbReference>
<evidence type="ECO:0000256" key="2">
    <source>
        <dbReference type="ARBA" id="ARBA00022723"/>
    </source>
</evidence>
<evidence type="ECO:0000259" key="5">
    <source>
        <dbReference type="PROSITE" id="PS51296"/>
    </source>
</evidence>
<dbReference type="Gene3D" id="2.102.10.10">
    <property type="entry name" value="Rieske [2Fe-2S] iron-sulphur domain"/>
    <property type="match status" value="1"/>
</dbReference>
<dbReference type="OrthoDB" id="9795104at2"/>
<dbReference type="Pfam" id="PF00355">
    <property type="entry name" value="Rieske"/>
    <property type="match status" value="1"/>
</dbReference>
<evidence type="ECO:0000313" key="7">
    <source>
        <dbReference type="Proteomes" id="UP000199163"/>
    </source>
</evidence>
<dbReference type="GO" id="GO:0004497">
    <property type="term" value="F:monooxygenase activity"/>
    <property type="evidence" value="ECO:0007669"/>
    <property type="project" value="UniProtKB-ARBA"/>
</dbReference>
<keyword evidence="4" id="KW-0411">Iron-sulfur</keyword>
<protein>
    <submittedName>
        <fullName evidence="6">Ferredoxin subunit of nitrite reductase or a ring-hydroxylating dioxygenase</fullName>
    </submittedName>
</protein>
<keyword evidence="2" id="KW-0479">Metal-binding</keyword>
<dbReference type="GO" id="GO:0046872">
    <property type="term" value="F:metal ion binding"/>
    <property type="evidence" value="ECO:0007669"/>
    <property type="project" value="UniProtKB-KW"/>
</dbReference>
<dbReference type="CDD" id="cd03467">
    <property type="entry name" value="Rieske"/>
    <property type="match status" value="1"/>
</dbReference>
<dbReference type="Proteomes" id="UP000199163">
    <property type="component" value="Unassembled WGS sequence"/>
</dbReference>
<keyword evidence="6" id="KW-0223">Dioxygenase</keyword>
<dbReference type="GO" id="GO:0016705">
    <property type="term" value="F:oxidoreductase activity, acting on paired donors, with incorporation or reduction of molecular oxygen"/>
    <property type="evidence" value="ECO:0007669"/>
    <property type="project" value="UniProtKB-ARBA"/>
</dbReference>
<dbReference type="PANTHER" id="PTHR21496:SF23">
    <property type="entry name" value="3-PHENYLPROPIONATE_CINNAMIC ACID DIOXYGENASE FERREDOXIN SUBUNIT"/>
    <property type="match status" value="1"/>
</dbReference>
<evidence type="ECO:0000313" key="6">
    <source>
        <dbReference type="EMBL" id="SDH85507.1"/>
    </source>
</evidence>
<dbReference type="InterPro" id="IPR017941">
    <property type="entry name" value="Rieske_2Fe-2S"/>
</dbReference>
<name>A0A1G8FTT9_9BACI</name>
<sequence>MQEQVVCKTSELQPGEIREAYFGKQNIVICRTQNDNFYAFMNQCIHQGAPLGKGLLCGATTDESNPGDYHYCHQDEILRCPWHGREFDMKNEGRMLANPNKKLASFKVRVENEDVIVYK</sequence>
<keyword evidence="1" id="KW-0001">2Fe-2S</keyword>
<dbReference type="EMBL" id="FNDK01000013">
    <property type="protein sequence ID" value="SDH85507.1"/>
    <property type="molecule type" value="Genomic_DNA"/>
</dbReference>
<dbReference type="GO" id="GO:0051213">
    <property type="term" value="F:dioxygenase activity"/>
    <property type="evidence" value="ECO:0007669"/>
    <property type="project" value="UniProtKB-KW"/>
</dbReference>
<evidence type="ECO:0000256" key="4">
    <source>
        <dbReference type="ARBA" id="ARBA00023014"/>
    </source>
</evidence>
<accession>A0A1G8FTT9</accession>
<gene>
    <name evidence="6" type="ORF">SAMN05192534_11316</name>
</gene>
<dbReference type="PROSITE" id="PS51296">
    <property type="entry name" value="RIESKE"/>
    <property type="match status" value="1"/>
</dbReference>
<dbReference type="STRING" id="568899.SAMN05192534_11316"/>
<dbReference type="InterPro" id="IPR036922">
    <property type="entry name" value="Rieske_2Fe-2S_sf"/>
</dbReference>
<dbReference type="PANTHER" id="PTHR21496">
    <property type="entry name" value="FERREDOXIN-RELATED"/>
    <property type="match status" value="1"/>
</dbReference>
<dbReference type="GO" id="GO:0051537">
    <property type="term" value="F:2 iron, 2 sulfur cluster binding"/>
    <property type="evidence" value="ECO:0007669"/>
    <property type="project" value="UniProtKB-KW"/>
</dbReference>
<evidence type="ECO:0000256" key="1">
    <source>
        <dbReference type="ARBA" id="ARBA00022714"/>
    </source>
</evidence>
<reference evidence="6 7" key="1">
    <citation type="submission" date="2016-10" db="EMBL/GenBank/DDBJ databases">
        <authorList>
            <person name="de Groot N.N."/>
        </authorList>
    </citation>
    <scope>NUCLEOTIDE SEQUENCE [LARGE SCALE GENOMIC DNA]</scope>
    <source>
        <strain evidence="6 7">DSM 21632</strain>
    </source>
</reference>
<keyword evidence="3" id="KW-0408">Iron</keyword>
<feature type="domain" description="Rieske" evidence="5">
    <location>
        <begin position="4"/>
        <end position="117"/>
    </location>
</feature>
<organism evidence="6 7">
    <name type="scientific">Alteribacillus persepolensis</name>
    <dbReference type="NCBI Taxonomy" id="568899"/>
    <lineage>
        <taxon>Bacteria</taxon>
        <taxon>Bacillati</taxon>
        <taxon>Bacillota</taxon>
        <taxon>Bacilli</taxon>
        <taxon>Bacillales</taxon>
        <taxon>Bacillaceae</taxon>
        <taxon>Alteribacillus</taxon>
    </lineage>
</organism>
<dbReference type="RefSeq" id="WP_091273897.1">
    <property type="nucleotide sequence ID" value="NZ_FNDK01000013.1"/>
</dbReference>
<keyword evidence="6" id="KW-0560">Oxidoreductase</keyword>
<keyword evidence="7" id="KW-1185">Reference proteome</keyword>
<proteinExistence type="predicted"/>